<evidence type="ECO:0000313" key="1">
    <source>
        <dbReference type="EMBL" id="KAH7032125.1"/>
    </source>
</evidence>
<sequence>MPTLAVTYLAHTVATYSVLTIGLPSRGKIASLRGQSATLDNRASVIEVKGPVETRTTNELQLRFQGSVFSGNCSNWYIGDFGRNVASWPGLAIGYWFATLFPDWKAFEMKGGSRVWHLNALARWMRRRQKLCIAGVLGAAALGGSKTPRFLVNLLQDVVRRYVAKT</sequence>
<protein>
    <submittedName>
        <fullName evidence="1">Uncharacterized protein</fullName>
    </submittedName>
</protein>
<accession>A0ABQ8FWY4</accession>
<evidence type="ECO:0000313" key="2">
    <source>
        <dbReference type="Proteomes" id="UP000774617"/>
    </source>
</evidence>
<proteinExistence type="predicted"/>
<dbReference type="Proteomes" id="UP000774617">
    <property type="component" value="Unassembled WGS sequence"/>
</dbReference>
<organism evidence="1 2">
    <name type="scientific">Macrophomina phaseolina</name>
    <dbReference type="NCBI Taxonomy" id="35725"/>
    <lineage>
        <taxon>Eukaryota</taxon>
        <taxon>Fungi</taxon>
        <taxon>Dikarya</taxon>
        <taxon>Ascomycota</taxon>
        <taxon>Pezizomycotina</taxon>
        <taxon>Dothideomycetes</taxon>
        <taxon>Dothideomycetes incertae sedis</taxon>
        <taxon>Botryosphaeriales</taxon>
        <taxon>Botryosphaeriaceae</taxon>
        <taxon>Macrophomina</taxon>
    </lineage>
</organism>
<comment type="caution">
    <text evidence="1">The sequence shown here is derived from an EMBL/GenBank/DDBJ whole genome shotgun (WGS) entry which is preliminary data.</text>
</comment>
<name>A0ABQ8FWY4_9PEZI</name>
<dbReference type="EMBL" id="JAGTJR010000041">
    <property type="protein sequence ID" value="KAH7032125.1"/>
    <property type="molecule type" value="Genomic_DNA"/>
</dbReference>
<keyword evidence="2" id="KW-1185">Reference proteome</keyword>
<reference evidence="1 2" key="1">
    <citation type="journal article" date="2021" name="Nat. Commun.">
        <title>Genetic determinants of endophytism in the Arabidopsis root mycobiome.</title>
        <authorList>
            <person name="Mesny F."/>
            <person name="Miyauchi S."/>
            <person name="Thiergart T."/>
            <person name="Pickel B."/>
            <person name="Atanasova L."/>
            <person name="Karlsson M."/>
            <person name="Huettel B."/>
            <person name="Barry K.W."/>
            <person name="Haridas S."/>
            <person name="Chen C."/>
            <person name="Bauer D."/>
            <person name="Andreopoulos W."/>
            <person name="Pangilinan J."/>
            <person name="LaButti K."/>
            <person name="Riley R."/>
            <person name="Lipzen A."/>
            <person name="Clum A."/>
            <person name="Drula E."/>
            <person name="Henrissat B."/>
            <person name="Kohler A."/>
            <person name="Grigoriev I.V."/>
            <person name="Martin F.M."/>
            <person name="Hacquard S."/>
        </authorList>
    </citation>
    <scope>NUCLEOTIDE SEQUENCE [LARGE SCALE GENOMIC DNA]</scope>
    <source>
        <strain evidence="1 2">MPI-SDFR-AT-0080</strain>
    </source>
</reference>
<gene>
    <name evidence="1" type="ORF">B0J12DRAFT_744855</name>
</gene>